<keyword evidence="6 10" id="KW-0460">Magnesium</keyword>
<evidence type="ECO:0000256" key="11">
    <source>
        <dbReference type="SAM" id="MobiDB-lite"/>
    </source>
</evidence>
<evidence type="ECO:0000256" key="2">
    <source>
        <dbReference type="ARBA" id="ARBA00009759"/>
    </source>
</evidence>
<dbReference type="EMBL" id="QEAP01000007">
    <property type="protein sequence ID" value="TPX78231.1"/>
    <property type="molecule type" value="Genomic_DNA"/>
</dbReference>
<evidence type="ECO:0000313" key="12">
    <source>
        <dbReference type="EMBL" id="TPX78231.1"/>
    </source>
</evidence>
<evidence type="ECO:0000256" key="9">
    <source>
        <dbReference type="ARBA" id="ARBA00044484"/>
    </source>
</evidence>
<dbReference type="SUPFAM" id="SSF56655">
    <property type="entry name" value="Carbohydrate phosphatase"/>
    <property type="match status" value="1"/>
</dbReference>
<feature type="binding site" evidence="10">
    <location>
        <position position="215"/>
    </location>
    <ligand>
        <name>Mg(2+)</name>
        <dbReference type="ChEBI" id="CHEBI:18420"/>
        <label>1</label>
        <note>catalytic</note>
    </ligand>
</feature>
<reference evidence="12 13" key="1">
    <citation type="journal article" date="2019" name="Sci. Rep.">
        <title>Comparative genomics of chytrid fungi reveal insights into the obligate biotrophic and pathogenic lifestyle of Synchytrium endobioticum.</title>
        <authorList>
            <person name="van de Vossenberg B.T.L.H."/>
            <person name="Warris S."/>
            <person name="Nguyen H.D.T."/>
            <person name="van Gent-Pelzer M.P.E."/>
            <person name="Joly D.L."/>
            <person name="van de Geest H.C."/>
            <person name="Bonants P.J.M."/>
            <person name="Smith D.S."/>
            <person name="Levesque C.A."/>
            <person name="van der Lee T.A.J."/>
        </authorList>
    </citation>
    <scope>NUCLEOTIDE SEQUENCE [LARGE SCALE GENOMIC DNA]</scope>
    <source>
        <strain evidence="12 13">CBS 675.73</strain>
    </source>
</reference>
<dbReference type="Gene3D" id="3.30.540.10">
    <property type="entry name" value="Fructose-1,6-Bisphosphatase, subunit A, domain 1"/>
    <property type="match status" value="1"/>
</dbReference>
<evidence type="ECO:0000256" key="1">
    <source>
        <dbReference type="ARBA" id="ARBA00001946"/>
    </source>
</evidence>
<dbReference type="PROSITE" id="PS00629">
    <property type="entry name" value="IMP_1"/>
    <property type="match status" value="1"/>
</dbReference>
<dbReference type="CDD" id="cd01517">
    <property type="entry name" value="PAP_phosphatase"/>
    <property type="match status" value="1"/>
</dbReference>
<dbReference type="InterPro" id="IPR000760">
    <property type="entry name" value="Inositol_monophosphatase-like"/>
</dbReference>
<dbReference type="GO" id="GO:0046872">
    <property type="term" value="F:metal ion binding"/>
    <property type="evidence" value="ECO:0007669"/>
    <property type="project" value="UniProtKB-KW"/>
</dbReference>
<comment type="caution">
    <text evidence="12">The sequence shown here is derived from an EMBL/GenBank/DDBJ whole genome shotgun (WGS) entry which is preliminary data.</text>
</comment>
<comment type="catalytic activity">
    <reaction evidence="9">
        <text>3'-phosphoadenylyl sulfate + H2O = adenosine 5'-phosphosulfate + phosphate</text>
        <dbReference type="Rhea" id="RHEA:77639"/>
        <dbReference type="ChEBI" id="CHEBI:15377"/>
        <dbReference type="ChEBI" id="CHEBI:43474"/>
        <dbReference type="ChEBI" id="CHEBI:58243"/>
        <dbReference type="ChEBI" id="CHEBI:58339"/>
        <dbReference type="EC" id="3.1.3.7"/>
    </reaction>
    <physiologicalReaction direction="left-to-right" evidence="9">
        <dbReference type="Rhea" id="RHEA:77640"/>
    </physiologicalReaction>
</comment>
<dbReference type="PANTHER" id="PTHR43200">
    <property type="entry name" value="PHOSPHATASE"/>
    <property type="match status" value="1"/>
</dbReference>
<dbReference type="InterPro" id="IPR020583">
    <property type="entry name" value="Inositol_monoP_metal-BS"/>
</dbReference>
<evidence type="ECO:0000256" key="4">
    <source>
        <dbReference type="ARBA" id="ARBA00022723"/>
    </source>
</evidence>
<dbReference type="PROSITE" id="PS00630">
    <property type="entry name" value="IMP_2"/>
    <property type="match status" value="1"/>
</dbReference>
<name>A0A507FP67_9FUNG</name>
<dbReference type="Gene3D" id="3.40.190.80">
    <property type="match status" value="1"/>
</dbReference>
<keyword evidence="5" id="KW-0378">Hydrolase</keyword>
<dbReference type="GO" id="GO:0046854">
    <property type="term" value="P:phosphatidylinositol phosphate biosynthetic process"/>
    <property type="evidence" value="ECO:0007669"/>
    <property type="project" value="InterPro"/>
</dbReference>
<dbReference type="OrthoDB" id="411145at2759"/>
<evidence type="ECO:0000256" key="5">
    <source>
        <dbReference type="ARBA" id="ARBA00022801"/>
    </source>
</evidence>
<sequence length="425" mass="45386">MTRTPRSATKKKATYYENSDSEEITEFRPSPPPPKRQRKTPTKKQAAAQAPVEETVGETASGATEDAVQAPAGEVVEAVAAGAAEEPAKPLPKYLEAETKIAVEAVLTASRLCQSVFKALVSEETLTKSDKSPVTVADFGAQSLVNVLLNRHFPTDPIVGEEDSKDLHADTALRTRVLDLVNGVHDQEMSADEMCKYIDLGNYAGGSKGRFWTLDPIDGTKGFLRGEQYAVCLALVVDGKVELGVLGCPNLPVNLAEPEGERGCLFVATRGGGAFQRTFSSDILTKISVTDVKKASETVFCESVEAGHSSQSDAAQIASLLGITGESVRMDSQCKYGIVSRGSAGIYLRVPVSETYEEKIWDHAGGMLIVEEAGGVVTDIDGKHLDFSVGRTLKNNKGVVAAGKHIHAEVLSAVKAVLKREEPKL</sequence>
<comment type="similarity">
    <text evidence="2">Belongs to the inositol monophosphatase superfamily.</text>
</comment>
<dbReference type="Proteomes" id="UP000320333">
    <property type="component" value="Unassembled WGS sequence"/>
</dbReference>
<feature type="binding site" evidence="10">
    <location>
        <position position="161"/>
    </location>
    <ligand>
        <name>Mg(2+)</name>
        <dbReference type="ChEBI" id="CHEBI:18420"/>
        <label>1</label>
        <note>catalytic</note>
    </ligand>
</feature>
<comment type="catalytic activity">
    <reaction evidence="8">
        <text>adenosine 3',5'-bisphosphate + H2O = AMP + phosphate</text>
        <dbReference type="Rhea" id="RHEA:10040"/>
        <dbReference type="ChEBI" id="CHEBI:15377"/>
        <dbReference type="ChEBI" id="CHEBI:43474"/>
        <dbReference type="ChEBI" id="CHEBI:58343"/>
        <dbReference type="ChEBI" id="CHEBI:456215"/>
        <dbReference type="EC" id="3.1.3.7"/>
    </reaction>
    <physiologicalReaction direction="left-to-right" evidence="8">
        <dbReference type="Rhea" id="RHEA:10041"/>
    </physiologicalReaction>
</comment>
<evidence type="ECO:0000256" key="10">
    <source>
        <dbReference type="PIRSR" id="PIRSR600760-2"/>
    </source>
</evidence>
<accession>A0A507FP67</accession>
<dbReference type="FunFam" id="3.40.190.80:FF:000003">
    <property type="entry name" value="PAP-specific phosphatase HAL2-like"/>
    <property type="match status" value="1"/>
</dbReference>
<protein>
    <recommendedName>
        <fullName evidence="3">3'(2'),5'-bisphosphate nucleotidase</fullName>
        <ecNumber evidence="3">3.1.3.7</ecNumber>
    </recommendedName>
</protein>
<gene>
    <name evidence="12" type="primary">MET22B</name>
    <name evidence="12" type="ORF">CcCBS67573_g00535</name>
</gene>
<dbReference type="GO" id="GO:0008441">
    <property type="term" value="F:3'(2'),5'-bisphosphate nucleotidase activity"/>
    <property type="evidence" value="ECO:0007669"/>
    <property type="project" value="UniProtKB-EC"/>
</dbReference>
<feature type="region of interest" description="Disordered" evidence="11">
    <location>
        <begin position="1"/>
        <end position="69"/>
    </location>
</feature>
<feature type="binding site" evidence="10">
    <location>
        <position position="362"/>
    </location>
    <ligand>
        <name>Mg(2+)</name>
        <dbReference type="ChEBI" id="CHEBI:18420"/>
        <label>1</label>
        <note>catalytic</note>
    </ligand>
</feature>
<organism evidence="12 13">
    <name type="scientific">Chytriomyces confervae</name>
    <dbReference type="NCBI Taxonomy" id="246404"/>
    <lineage>
        <taxon>Eukaryota</taxon>
        <taxon>Fungi</taxon>
        <taxon>Fungi incertae sedis</taxon>
        <taxon>Chytridiomycota</taxon>
        <taxon>Chytridiomycota incertae sedis</taxon>
        <taxon>Chytridiomycetes</taxon>
        <taxon>Chytridiales</taxon>
        <taxon>Chytriomycetaceae</taxon>
        <taxon>Chytriomyces</taxon>
    </lineage>
</organism>
<proteinExistence type="inferred from homology"/>
<dbReference type="InterPro" id="IPR051090">
    <property type="entry name" value="Inositol_monoP_superfamily"/>
</dbReference>
<dbReference type="PANTHER" id="PTHR43200:SF6">
    <property type="entry name" value="3'(2'),5'-BISPHOSPHATE NUCLEOTIDASE"/>
    <property type="match status" value="1"/>
</dbReference>
<dbReference type="EC" id="3.1.3.7" evidence="3"/>
<comment type="catalytic activity">
    <reaction evidence="7">
        <text>adenosine 2',5'-bisphosphate + H2O = AMP + phosphate</text>
        <dbReference type="Rhea" id="RHEA:77643"/>
        <dbReference type="ChEBI" id="CHEBI:15377"/>
        <dbReference type="ChEBI" id="CHEBI:43474"/>
        <dbReference type="ChEBI" id="CHEBI:194156"/>
        <dbReference type="ChEBI" id="CHEBI:456215"/>
        <dbReference type="EC" id="3.1.3.7"/>
    </reaction>
    <physiologicalReaction direction="left-to-right" evidence="7">
        <dbReference type="Rhea" id="RHEA:77644"/>
    </physiologicalReaction>
</comment>
<evidence type="ECO:0000256" key="3">
    <source>
        <dbReference type="ARBA" id="ARBA00012633"/>
    </source>
</evidence>
<dbReference type="InterPro" id="IPR006239">
    <property type="entry name" value="DPNP"/>
</dbReference>
<dbReference type="STRING" id="246404.A0A507FP67"/>
<dbReference type="NCBIfam" id="TIGR01330">
    <property type="entry name" value="bisphos_HAL2"/>
    <property type="match status" value="1"/>
</dbReference>
<keyword evidence="13" id="KW-1185">Reference proteome</keyword>
<keyword evidence="4 10" id="KW-0479">Metal-binding</keyword>
<comment type="cofactor">
    <cofactor evidence="1 10">
        <name>Mg(2+)</name>
        <dbReference type="ChEBI" id="CHEBI:18420"/>
    </cofactor>
</comment>
<dbReference type="GO" id="GO:0000103">
    <property type="term" value="P:sulfate assimilation"/>
    <property type="evidence" value="ECO:0007669"/>
    <property type="project" value="TreeGrafter"/>
</dbReference>
<evidence type="ECO:0000256" key="6">
    <source>
        <dbReference type="ARBA" id="ARBA00022842"/>
    </source>
</evidence>
<dbReference type="Pfam" id="PF00459">
    <property type="entry name" value="Inositol_P"/>
    <property type="match status" value="1"/>
</dbReference>
<evidence type="ECO:0000313" key="13">
    <source>
        <dbReference type="Proteomes" id="UP000320333"/>
    </source>
</evidence>
<evidence type="ECO:0000256" key="7">
    <source>
        <dbReference type="ARBA" id="ARBA00044466"/>
    </source>
</evidence>
<dbReference type="InterPro" id="IPR020550">
    <property type="entry name" value="Inositol_monophosphatase_CS"/>
</dbReference>
<evidence type="ECO:0000256" key="8">
    <source>
        <dbReference type="ARBA" id="ARBA00044479"/>
    </source>
</evidence>
<feature type="binding site" evidence="10">
    <location>
        <position position="217"/>
    </location>
    <ligand>
        <name>Mg(2+)</name>
        <dbReference type="ChEBI" id="CHEBI:18420"/>
        <label>1</label>
        <note>catalytic</note>
    </ligand>
</feature>
<dbReference type="PRINTS" id="PR00377">
    <property type="entry name" value="IMPHPHTASES"/>
</dbReference>
<feature type="binding site" evidence="10">
    <location>
        <position position="218"/>
    </location>
    <ligand>
        <name>Mg(2+)</name>
        <dbReference type="ChEBI" id="CHEBI:18420"/>
        <label>1</label>
        <note>catalytic</note>
    </ligand>
</feature>
<dbReference type="AlphaFoldDB" id="A0A507FP67"/>